<evidence type="ECO:0000313" key="3">
    <source>
        <dbReference type="Proteomes" id="UP000184512"/>
    </source>
</evidence>
<dbReference type="Pfam" id="PF19516">
    <property type="entry name" value="DUF6049"/>
    <property type="match status" value="1"/>
</dbReference>
<keyword evidence="3" id="KW-1185">Reference proteome</keyword>
<dbReference type="InterPro" id="IPR046112">
    <property type="entry name" value="DUF6049"/>
</dbReference>
<dbReference type="RefSeq" id="WP_073185836.1">
    <property type="nucleotide sequence ID" value="NZ_FQZG01000006.1"/>
</dbReference>
<dbReference type="Proteomes" id="UP000184512">
    <property type="component" value="Unassembled WGS sequence"/>
</dbReference>
<sequence length="625" mass="65000">MNLRRLIGALSAALLIVVVITVPAKTASADVSALDVRIDSVSTPVLDFSDPTQLVELKGTVTNTSTTPVTEAVVHFWRLPTPIRSAEQLRELRAAPPIGSRITDLPSLFEIASVGPGERVAFTVKASVAQLTQGSTPLTFDDATYLIGAQVRGLPGPEAERSIVGSEVFPITATSSPVASSSLVMLTTAPSWLPDGAFIDSSLVDQLGNGLETLLVSGERDDVQTAIDPALYDAAVRLSTEHTVAGEKVAGNGIALRWVQRVDALAKQGRLWRLPYGNPDLVRAAASGQLQQVLAWSRAASGSQLSSLDSIAVLDDPTADVVAQLGEFDTVVVRDATGAKAGPPMLIGAASETTSPEDGTALASRVSDEFLATRPPLHVIDDAAAAAVDAELGAWRTHIPLSPDPAEPLIWSPGDTQPWPDLTSALTDAAGNAELLADLTATPTPDGSVLGAMAWSAGFSDQSAAVAYVRTSSPAEVSLDKITLSAAGAFVMASRTSTFPATLTNRLDVPVAIGVRFTSDSPQRIWVPDVEPVTIEPGASVPVEVVPQASANGVALVQAQAVTTGGLQVGKPVTIEITASDFGRVGWIIIVVSGAVVLGGTAWRIRAVRREQAKASMKENSEPSQ</sequence>
<dbReference type="STRING" id="1123357.SAMN02745244_00336"/>
<dbReference type="OrthoDB" id="5185072at2"/>
<evidence type="ECO:0008006" key="4">
    <source>
        <dbReference type="Google" id="ProtNLM"/>
    </source>
</evidence>
<protein>
    <recommendedName>
        <fullName evidence="4">Glycoprotein</fullName>
    </recommendedName>
</protein>
<keyword evidence="1" id="KW-0472">Membrane</keyword>
<feature type="transmembrane region" description="Helical" evidence="1">
    <location>
        <begin position="585"/>
        <end position="605"/>
    </location>
</feature>
<accession>A0A1M6B4N5</accession>
<proteinExistence type="predicted"/>
<dbReference type="EMBL" id="FQZG01000006">
    <property type="protein sequence ID" value="SHI43617.1"/>
    <property type="molecule type" value="Genomic_DNA"/>
</dbReference>
<keyword evidence="1" id="KW-1133">Transmembrane helix</keyword>
<dbReference type="AlphaFoldDB" id="A0A1M6B4N5"/>
<gene>
    <name evidence="2" type="ORF">SAMN02745244_00336</name>
</gene>
<name>A0A1M6B4N5_9ACTN</name>
<evidence type="ECO:0000313" key="2">
    <source>
        <dbReference type="EMBL" id="SHI43617.1"/>
    </source>
</evidence>
<keyword evidence="1" id="KW-0812">Transmembrane</keyword>
<evidence type="ECO:0000256" key="1">
    <source>
        <dbReference type="SAM" id="Phobius"/>
    </source>
</evidence>
<reference evidence="2 3" key="1">
    <citation type="submission" date="2016-11" db="EMBL/GenBank/DDBJ databases">
        <authorList>
            <person name="Jaros S."/>
            <person name="Januszkiewicz K."/>
            <person name="Wedrychowicz H."/>
        </authorList>
    </citation>
    <scope>NUCLEOTIDE SEQUENCE [LARGE SCALE GENOMIC DNA]</scope>
    <source>
        <strain evidence="2 3">DSM 12906</strain>
    </source>
</reference>
<organism evidence="2 3">
    <name type="scientific">Tessaracoccus bendigoensis DSM 12906</name>
    <dbReference type="NCBI Taxonomy" id="1123357"/>
    <lineage>
        <taxon>Bacteria</taxon>
        <taxon>Bacillati</taxon>
        <taxon>Actinomycetota</taxon>
        <taxon>Actinomycetes</taxon>
        <taxon>Propionibacteriales</taxon>
        <taxon>Propionibacteriaceae</taxon>
        <taxon>Tessaracoccus</taxon>
    </lineage>
</organism>